<dbReference type="STRING" id="56484.A0A1Y2FGB8"/>
<dbReference type="InterPro" id="IPR029040">
    <property type="entry name" value="RPABC4/Spt4"/>
</dbReference>
<dbReference type="EMBL" id="MCFI01000009">
    <property type="protein sequence ID" value="ORY82667.1"/>
    <property type="molecule type" value="Genomic_DNA"/>
</dbReference>
<evidence type="ECO:0000256" key="2">
    <source>
        <dbReference type="ARBA" id="ARBA00004584"/>
    </source>
</evidence>
<dbReference type="GeneID" id="63783574"/>
<dbReference type="GO" id="GO:0008270">
    <property type="term" value="F:zinc ion binding"/>
    <property type="evidence" value="ECO:0007669"/>
    <property type="project" value="InterPro"/>
</dbReference>
<dbReference type="GO" id="GO:0006355">
    <property type="term" value="P:regulation of DNA-templated transcription"/>
    <property type="evidence" value="ECO:0007669"/>
    <property type="project" value="InterPro"/>
</dbReference>
<dbReference type="Pfam" id="PF06093">
    <property type="entry name" value="Spt4"/>
    <property type="match status" value="1"/>
</dbReference>
<dbReference type="InterPro" id="IPR009287">
    <property type="entry name" value="Spt4"/>
</dbReference>
<dbReference type="SUPFAM" id="SSF63393">
    <property type="entry name" value="RNA polymerase subunits"/>
    <property type="match status" value="1"/>
</dbReference>
<reference evidence="10 11" key="1">
    <citation type="submission" date="2016-07" db="EMBL/GenBank/DDBJ databases">
        <title>Pervasive Adenine N6-methylation of Active Genes in Fungi.</title>
        <authorList>
            <consortium name="DOE Joint Genome Institute"/>
            <person name="Mondo S.J."/>
            <person name="Dannebaum R.O."/>
            <person name="Kuo R.C."/>
            <person name="Labutti K."/>
            <person name="Haridas S."/>
            <person name="Kuo A."/>
            <person name="Salamov A."/>
            <person name="Ahrendt S.R."/>
            <person name="Lipzen A."/>
            <person name="Sullivan W."/>
            <person name="Andreopoulos W.B."/>
            <person name="Clum A."/>
            <person name="Lindquist E."/>
            <person name="Daum C."/>
            <person name="Ramamoorthy G.K."/>
            <person name="Gryganskyi A."/>
            <person name="Culley D."/>
            <person name="Magnuson J.K."/>
            <person name="James T.Y."/>
            <person name="O'Malley M.A."/>
            <person name="Stajich J.E."/>
            <person name="Spatafora J.W."/>
            <person name="Visel A."/>
            <person name="Grigoriev I.V."/>
        </authorList>
    </citation>
    <scope>NUCLEOTIDE SEQUENCE [LARGE SCALE GENOMIC DNA]</scope>
    <source>
        <strain evidence="10 11">12-1054</strain>
    </source>
</reference>
<dbReference type="AlphaFoldDB" id="A0A1Y2FGB8"/>
<dbReference type="SMART" id="SM01389">
    <property type="entry name" value="Spt4"/>
    <property type="match status" value="1"/>
</dbReference>
<keyword evidence="10" id="KW-0251">Elongation factor</keyword>
<dbReference type="PANTHER" id="PTHR12882">
    <property type="entry name" value="SUPPRESSOR OF TY 4"/>
    <property type="match status" value="1"/>
</dbReference>
<dbReference type="PANTHER" id="PTHR12882:SF1">
    <property type="entry name" value="TRANSCRIPTION ELONGATION FACTOR SPT4"/>
    <property type="match status" value="1"/>
</dbReference>
<name>A0A1Y2FGB8_PROLT</name>
<dbReference type="Proteomes" id="UP000193685">
    <property type="component" value="Unassembled WGS sequence"/>
</dbReference>
<accession>A0A1Y2FGB8</accession>
<evidence type="ECO:0000256" key="8">
    <source>
        <dbReference type="PIRNR" id="PIRNR025023"/>
    </source>
</evidence>
<proteinExistence type="inferred from homology"/>
<keyword evidence="7" id="KW-0137">Centromere</keyword>
<dbReference type="InterPro" id="IPR038510">
    <property type="entry name" value="Spt4_sf"/>
</dbReference>
<comment type="function">
    <text evidence="8">The SPT4-SPT5 complex mediates both activation and inhibition of transcription elongation, and plays a role in pre-mRNA processing. This complex seems to be important for the stability of the RNA polymerase II elongation machinery on the chromatin template but not for the inherent ability of this machinery to translocate down the gene.</text>
</comment>
<dbReference type="PIRSF" id="PIRSF025023">
    <property type="entry name" value="Spt4"/>
    <property type="match status" value="1"/>
</dbReference>
<evidence type="ECO:0000256" key="7">
    <source>
        <dbReference type="ARBA" id="ARBA00023328"/>
    </source>
</evidence>
<evidence type="ECO:0000256" key="4">
    <source>
        <dbReference type="ARBA" id="ARBA00020182"/>
    </source>
</evidence>
<comment type="caution">
    <text evidence="10">The sequence shown here is derived from an EMBL/GenBank/DDBJ whole genome shotgun (WGS) entry which is preliminary data.</text>
</comment>
<evidence type="ECO:0000256" key="1">
    <source>
        <dbReference type="ARBA" id="ARBA00004123"/>
    </source>
</evidence>
<dbReference type="GO" id="GO:0003746">
    <property type="term" value="F:translation elongation factor activity"/>
    <property type="evidence" value="ECO:0007669"/>
    <property type="project" value="UniProtKB-KW"/>
</dbReference>
<evidence type="ECO:0000313" key="11">
    <source>
        <dbReference type="Proteomes" id="UP000193685"/>
    </source>
</evidence>
<evidence type="ECO:0000259" key="9">
    <source>
        <dbReference type="SMART" id="SM01389"/>
    </source>
</evidence>
<comment type="subcellular location">
    <subcellularLocation>
        <location evidence="2">Chromosome</location>
        <location evidence="2">Centromere</location>
    </subcellularLocation>
    <subcellularLocation>
        <location evidence="1 8">Nucleus</location>
    </subcellularLocation>
</comment>
<evidence type="ECO:0000256" key="3">
    <source>
        <dbReference type="ARBA" id="ARBA00010464"/>
    </source>
</evidence>
<dbReference type="OMA" id="FDGMIAV"/>
<dbReference type="InterPro" id="IPR022800">
    <property type="entry name" value="Spt4/RpoE2_Znf"/>
</dbReference>
<dbReference type="Gene3D" id="3.30.40.210">
    <property type="match status" value="1"/>
</dbReference>
<dbReference type="GO" id="GO:0032044">
    <property type="term" value="C:DSIF complex"/>
    <property type="evidence" value="ECO:0007669"/>
    <property type="project" value="TreeGrafter"/>
</dbReference>
<dbReference type="CDD" id="cd07973">
    <property type="entry name" value="Spt4"/>
    <property type="match status" value="1"/>
</dbReference>
<keyword evidence="6 8" id="KW-0539">Nucleus</keyword>
<dbReference type="OrthoDB" id="248751at2759"/>
<evidence type="ECO:0000256" key="5">
    <source>
        <dbReference type="ARBA" id="ARBA00023163"/>
    </source>
</evidence>
<keyword evidence="5 8" id="KW-0804">Transcription</keyword>
<gene>
    <name evidence="10" type="ORF">BCR37DRAFT_318605</name>
</gene>
<feature type="domain" description="Spt4/RpoE2 zinc finger" evidence="9">
    <location>
        <begin position="18"/>
        <end position="92"/>
    </location>
</feature>
<sequence length="119" mass="13375">MSRPAHQDRALPTSSRNLRACLLCAILLTDRQFSDEGCPNCESILRTTERPEQTTSAHHEGRIAMMQPTASWVARWTRVDKFVAGLYAAKVQGVLDDEVVEELESMGIKYRPRDGSQVD</sequence>
<protein>
    <recommendedName>
        <fullName evidence="4 8">Transcription elongation factor SPT4</fullName>
    </recommendedName>
</protein>
<evidence type="ECO:0000313" key="10">
    <source>
        <dbReference type="EMBL" id="ORY82667.1"/>
    </source>
</evidence>
<keyword evidence="11" id="KW-1185">Reference proteome</keyword>
<dbReference type="RefSeq" id="XP_040725538.1">
    <property type="nucleotide sequence ID" value="XM_040866975.1"/>
</dbReference>
<dbReference type="GO" id="GO:0140673">
    <property type="term" value="P:transcription elongation-coupled chromatin remodeling"/>
    <property type="evidence" value="ECO:0007669"/>
    <property type="project" value="InterPro"/>
</dbReference>
<comment type="similarity">
    <text evidence="3 8">Belongs to the SPT4 family.</text>
</comment>
<dbReference type="GO" id="GO:0000775">
    <property type="term" value="C:chromosome, centromeric region"/>
    <property type="evidence" value="ECO:0007669"/>
    <property type="project" value="UniProtKB-SubCell"/>
</dbReference>
<keyword evidence="10" id="KW-0648">Protein biosynthesis</keyword>
<organism evidence="10 11">
    <name type="scientific">Protomyces lactucae-debilis</name>
    <dbReference type="NCBI Taxonomy" id="2754530"/>
    <lineage>
        <taxon>Eukaryota</taxon>
        <taxon>Fungi</taxon>
        <taxon>Dikarya</taxon>
        <taxon>Ascomycota</taxon>
        <taxon>Taphrinomycotina</taxon>
        <taxon>Taphrinomycetes</taxon>
        <taxon>Taphrinales</taxon>
        <taxon>Protomycetaceae</taxon>
        <taxon>Protomyces</taxon>
    </lineage>
</organism>
<evidence type="ECO:0000256" key="6">
    <source>
        <dbReference type="ARBA" id="ARBA00023242"/>
    </source>
</evidence>
<dbReference type="GO" id="GO:0000993">
    <property type="term" value="F:RNA polymerase II complex binding"/>
    <property type="evidence" value="ECO:0007669"/>
    <property type="project" value="TreeGrafter"/>
</dbReference>